<reference evidence="2 3" key="1">
    <citation type="submission" date="2023-11" db="EMBL/GenBank/DDBJ databases">
        <authorList>
            <person name="Xu M."/>
            <person name="Jiang T."/>
        </authorList>
    </citation>
    <scope>NUCLEOTIDE SEQUENCE [LARGE SCALE GENOMIC DNA]</scope>
    <source>
        <strain evidence="2 3">SD</strain>
    </source>
</reference>
<accession>A0ABU4VJG1</accession>
<dbReference type="EMBL" id="JAXAVX010000002">
    <property type="protein sequence ID" value="MDX8151066.1"/>
    <property type="molecule type" value="Genomic_DNA"/>
</dbReference>
<name>A0ABU4VJG1_9ACTN</name>
<evidence type="ECO:0000256" key="1">
    <source>
        <dbReference type="SAM" id="MobiDB-lite"/>
    </source>
</evidence>
<comment type="caution">
    <text evidence="2">The sequence shown here is derived from an EMBL/GenBank/DDBJ whole genome shotgun (WGS) entry which is preliminary data.</text>
</comment>
<evidence type="ECO:0000313" key="2">
    <source>
        <dbReference type="EMBL" id="MDX8151066.1"/>
    </source>
</evidence>
<feature type="compositionally biased region" description="Gly residues" evidence="1">
    <location>
        <begin position="35"/>
        <end position="47"/>
    </location>
</feature>
<dbReference type="RefSeq" id="WP_319953219.1">
    <property type="nucleotide sequence ID" value="NZ_JAXAVX010000002.1"/>
</dbReference>
<keyword evidence="3" id="KW-1185">Reference proteome</keyword>
<gene>
    <name evidence="2" type="ORF">SK069_05640</name>
</gene>
<feature type="compositionally biased region" description="Basic and acidic residues" evidence="1">
    <location>
        <begin position="227"/>
        <end position="247"/>
    </location>
</feature>
<proteinExistence type="predicted"/>
<evidence type="ECO:0000313" key="3">
    <source>
        <dbReference type="Proteomes" id="UP001277761"/>
    </source>
</evidence>
<organism evidence="2 3">
    <name type="scientific">Patulibacter brassicae</name>
    <dbReference type="NCBI Taxonomy" id="1705717"/>
    <lineage>
        <taxon>Bacteria</taxon>
        <taxon>Bacillati</taxon>
        <taxon>Actinomycetota</taxon>
        <taxon>Thermoleophilia</taxon>
        <taxon>Solirubrobacterales</taxon>
        <taxon>Patulibacteraceae</taxon>
        <taxon>Patulibacter</taxon>
    </lineage>
</organism>
<feature type="compositionally biased region" description="Gly residues" evidence="1">
    <location>
        <begin position="76"/>
        <end position="104"/>
    </location>
</feature>
<feature type="compositionally biased region" description="Basic and acidic residues" evidence="1">
    <location>
        <begin position="52"/>
        <end position="72"/>
    </location>
</feature>
<feature type="region of interest" description="Disordered" evidence="1">
    <location>
        <begin position="187"/>
        <end position="247"/>
    </location>
</feature>
<dbReference type="Proteomes" id="UP001277761">
    <property type="component" value="Unassembled WGS sequence"/>
</dbReference>
<sequence>MRRDGSTDVWASVPGRATRALALVLCVGATAGLTACGGGDESSGGSGTTAEGNRDRAKIQACLKEKGVELPERPAGAGGGSGGPADGGGGPGGYGPPDGAGGPSGGPPDGPPGGGLPGDGAGRTRTSPTPPGGGMSSADREKFQKALQECGGASMNGRGGMGGRRPNMDSAEDRKRVRAYVTCVRKNGYDLPDPDFSGNGPIFDPDDVDRDDATFRKASAACQSELRPSREQGADDDARERAGGSSS</sequence>
<feature type="region of interest" description="Disordered" evidence="1">
    <location>
        <begin position="34"/>
        <end position="174"/>
    </location>
</feature>
<protein>
    <submittedName>
        <fullName evidence="2">Uncharacterized protein</fullName>
    </submittedName>
</protein>
<feature type="compositionally biased region" description="Gly residues" evidence="1">
    <location>
        <begin position="112"/>
        <end position="121"/>
    </location>
</feature>